<evidence type="ECO:0000313" key="7">
    <source>
        <dbReference type="Proteomes" id="UP000799429"/>
    </source>
</evidence>
<dbReference type="PANTHER" id="PTHR43719">
    <property type="entry name" value="TWO-COMPONENT HISTIDINE KINASE"/>
    <property type="match status" value="1"/>
</dbReference>
<evidence type="ECO:0000256" key="2">
    <source>
        <dbReference type="PROSITE-ProRule" id="PRU00169"/>
    </source>
</evidence>
<accession>A0A9P4S206</accession>
<dbReference type="GO" id="GO:0000155">
    <property type="term" value="F:phosphorelay sensor kinase activity"/>
    <property type="evidence" value="ECO:0007669"/>
    <property type="project" value="InterPro"/>
</dbReference>
<dbReference type="Pfam" id="PF00512">
    <property type="entry name" value="HisKA"/>
    <property type="match status" value="1"/>
</dbReference>
<feature type="compositionally biased region" description="Basic and acidic residues" evidence="3">
    <location>
        <begin position="659"/>
        <end position="674"/>
    </location>
</feature>
<feature type="compositionally biased region" description="Basic and acidic residues" evidence="3">
    <location>
        <begin position="682"/>
        <end position="711"/>
    </location>
</feature>
<dbReference type="OrthoDB" id="60033at2759"/>
<feature type="region of interest" description="Disordered" evidence="3">
    <location>
        <begin position="149"/>
        <end position="195"/>
    </location>
</feature>
<dbReference type="PANTHER" id="PTHR43719:SF60">
    <property type="entry name" value="HISTIDINE KINASE G2"/>
    <property type="match status" value="1"/>
</dbReference>
<evidence type="ECO:0008006" key="8">
    <source>
        <dbReference type="Google" id="ProtNLM"/>
    </source>
</evidence>
<dbReference type="SUPFAM" id="SSF52172">
    <property type="entry name" value="CheY-like"/>
    <property type="match status" value="1"/>
</dbReference>
<reference evidence="6" key="1">
    <citation type="journal article" date="2020" name="Stud. Mycol.">
        <title>101 Dothideomycetes genomes: a test case for predicting lifestyles and emergence of pathogens.</title>
        <authorList>
            <person name="Haridas S."/>
            <person name="Albert R."/>
            <person name="Binder M."/>
            <person name="Bloem J."/>
            <person name="Labutti K."/>
            <person name="Salamov A."/>
            <person name="Andreopoulos B."/>
            <person name="Baker S."/>
            <person name="Barry K."/>
            <person name="Bills G."/>
            <person name="Bluhm B."/>
            <person name="Cannon C."/>
            <person name="Castanera R."/>
            <person name="Culley D."/>
            <person name="Daum C."/>
            <person name="Ezra D."/>
            <person name="Gonzalez J."/>
            <person name="Henrissat B."/>
            <person name="Kuo A."/>
            <person name="Liang C."/>
            <person name="Lipzen A."/>
            <person name="Lutzoni F."/>
            <person name="Magnuson J."/>
            <person name="Mondo S."/>
            <person name="Nolan M."/>
            <person name="Ohm R."/>
            <person name="Pangilinan J."/>
            <person name="Park H.-J."/>
            <person name="Ramirez L."/>
            <person name="Alfaro M."/>
            <person name="Sun H."/>
            <person name="Tritt A."/>
            <person name="Yoshinaga Y."/>
            <person name="Zwiers L.-H."/>
            <person name="Turgeon B."/>
            <person name="Goodwin S."/>
            <person name="Spatafora J."/>
            <person name="Crous P."/>
            <person name="Grigoriev I."/>
        </authorList>
    </citation>
    <scope>NUCLEOTIDE SEQUENCE</scope>
    <source>
        <strain evidence="6">CBS 101060</strain>
    </source>
</reference>
<evidence type="ECO:0000313" key="6">
    <source>
        <dbReference type="EMBL" id="KAF2834833.1"/>
    </source>
</evidence>
<evidence type="ECO:0000256" key="1">
    <source>
        <dbReference type="ARBA" id="ARBA00022553"/>
    </source>
</evidence>
<dbReference type="InterPro" id="IPR036890">
    <property type="entry name" value="HATPase_C_sf"/>
</dbReference>
<dbReference type="InterPro" id="IPR003594">
    <property type="entry name" value="HATPase_dom"/>
</dbReference>
<dbReference type="InterPro" id="IPR003661">
    <property type="entry name" value="HisK_dim/P_dom"/>
</dbReference>
<proteinExistence type="predicted"/>
<protein>
    <recommendedName>
        <fullName evidence="8">Histidine kinase</fullName>
    </recommendedName>
</protein>
<dbReference type="PROSITE" id="PS50110">
    <property type="entry name" value="RESPONSE_REGULATORY"/>
    <property type="match status" value="1"/>
</dbReference>
<feature type="domain" description="Response regulatory" evidence="5">
    <location>
        <begin position="741"/>
        <end position="869"/>
    </location>
</feature>
<organism evidence="6 7">
    <name type="scientific">Patellaria atrata CBS 101060</name>
    <dbReference type="NCBI Taxonomy" id="1346257"/>
    <lineage>
        <taxon>Eukaryota</taxon>
        <taxon>Fungi</taxon>
        <taxon>Dikarya</taxon>
        <taxon>Ascomycota</taxon>
        <taxon>Pezizomycotina</taxon>
        <taxon>Dothideomycetes</taxon>
        <taxon>Dothideomycetes incertae sedis</taxon>
        <taxon>Patellariales</taxon>
        <taxon>Patellariaceae</taxon>
        <taxon>Patellaria</taxon>
    </lineage>
</organism>
<dbReference type="SMART" id="SM00448">
    <property type="entry name" value="REC"/>
    <property type="match status" value="1"/>
</dbReference>
<dbReference type="Gene3D" id="3.30.565.10">
    <property type="entry name" value="Histidine kinase-like ATPase, C-terminal domain"/>
    <property type="match status" value="1"/>
</dbReference>
<keyword evidence="7" id="KW-1185">Reference proteome</keyword>
<name>A0A9P4S206_9PEZI</name>
<sequence length="871" mass="97154">MEDGHCKFDGAAQSQADPTPSHCLKSFVTFVKSLPHPAAIYWGDEHALHQNNKWESIMDSDDEEEGRSQKDSLSDEALEALRSILETKPENRMTSTKFERRLKDGRVLPVTVSPIWDTESDTIRGAVAQILANVNFLNQSLQPPAEKLENANADAETKSNPQKAGKGSPDVGQPQEIEKTSPDVGQPQEIQKRSSDAQPFDLHPFFHRFAEMLPVGIAILDRDAQAVFVNTRFWTLTTNDDANKQFQGWPESIHEEDYDSVMGAYREAFAKGQQMQIEFRSQGQSTPWRLLLLTPLGDEELKHVSLKEHGGFICAIVDITSNKAAELAQKKNADEAQERKEQQERFIDMISHEIRNPLSAVLHCAEDILEIVQSRHSGDDSPYTADIIEAAKTINICVMHQKNIVDDILSFSKLDSAMLSLSPKSIRPKEGVANALKMFQTELRKQGIDFKYSVDISYQDCMVEWVKADEVRVVQVLTNLMTNAIKFTAKTDGDKKIFVAIGASQQRPTSYPPSVVFFDTDDSGYRMDGTLTSEWGNGETLYLMVAVKDTGIGISAEDQAKLFERFRQATPKTSEIYGGSGLGLNISRKLCQLHGGEIGVSSKLGEGSTFGYFIKVRRTDAPADPDGQFQHATDYLCNTAGKKVAPISIQPIEDEEVPESLKDPPVENVTEAKPETGSTFDNKAERYQETAKVASHVEQHTDEYNINERPDIPSSHKSSYGEGRDSPLGSASEKTNNGRPRILVVEDNVINQKILRRKLESKGYAVTTANNGREGVNTVIDSASNGHKDTLPFECILMDQEMPVMDGNAATKGLREWERKEERNRIPVLGVTANVREEQKQDMMDSGMDDIIHKPYKIEEMVDKIGRLRKG</sequence>
<dbReference type="InterPro" id="IPR036097">
    <property type="entry name" value="HisK_dim/P_sf"/>
</dbReference>
<comment type="caution">
    <text evidence="6">The sequence shown here is derived from an EMBL/GenBank/DDBJ whole genome shotgun (WGS) entry which is preliminary data.</text>
</comment>
<dbReference type="PRINTS" id="PR00344">
    <property type="entry name" value="BCTRLSENSOR"/>
</dbReference>
<evidence type="ECO:0000259" key="4">
    <source>
        <dbReference type="PROSITE" id="PS50109"/>
    </source>
</evidence>
<dbReference type="SMART" id="SM00388">
    <property type="entry name" value="HisKA"/>
    <property type="match status" value="1"/>
</dbReference>
<dbReference type="CDD" id="cd17546">
    <property type="entry name" value="REC_hyHK_CKI1_RcsC-like"/>
    <property type="match status" value="1"/>
</dbReference>
<gene>
    <name evidence="6" type="ORF">M501DRAFT_999857</name>
</gene>
<keyword evidence="1 2" id="KW-0597">Phosphoprotein</keyword>
<evidence type="ECO:0000259" key="5">
    <source>
        <dbReference type="PROSITE" id="PS50110"/>
    </source>
</evidence>
<dbReference type="Pfam" id="PF00072">
    <property type="entry name" value="Response_reg"/>
    <property type="match status" value="1"/>
</dbReference>
<dbReference type="Proteomes" id="UP000799429">
    <property type="component" value="Unassembled WGS sequence"/>
</dbReference>
<dbReference type="Gene3D" id="3.40.50.2300">
    <property type="match status" value="1"/>
</dbReference>
<dbReference type="Gene3D" id="3.30.450.20">
    <property type="entry name" value="PAS domain"/>
    <property type="match status" value="1"/>
</dbReference>
<feature type="modified residue" description="4-aspartylphosphate" evidence="2">
    <location>
        <position position="799"/>
    </location>
</feature>
<feature type="domain" description="Histidine kinase" evidence="4">
    <location>
        <begin position="349"/>
        <end position="618"/>
    </location>
</feature>
<dbReference type="SUPFAM" id="SSF47384">
    <property type="entry name" value="Homodimeric domain of signal transducing histidine kinase"/>
    <property type="match status" value="1"/>
</dbReference>
<dbReference type="Gene3D" id="1.10.287.130">
    <property type="match status" value="1"/>
</dbReference>
<dbReference type="EMBL" id="MU006114">
    <property type="protein sequence ID" value="KAF2834833.1"/>
    <property type="molecule type" value="Genomic_DNA"/>
</dbReference>
<dbReference type="InterPro" id="IPR011006">
    <property type="entry name" value="CheY-like_superfamily"/>
</dbReference>
<dbReference type="SUPFAM" id="SSF55874">
    <property type="entry name" value="ATPase domain of HSP90 chaperone/DNA topoisomerase II/histidine kinase"/>
    <property type="match status" value="1"/>
</dbReference>
<dbReference type="CDD" id="cd16922">
    <property type="entry name" value="HATPase_EvgS-ArcB-TorS-like"/>
    <property type="match status" value="1"/>
</dbReference>
<dbReference type="InterPro" id="IPR000014">
    <property type="entry name" value="PAS"/>
</dbReference>
<dbReference type="InterPro" id="IPR005467">
    <property type="entry name" value="His_kinase_dom"/>
</dbReference>
<dbReference type="PROSITE" id="PS50109">
    <property type="entry name" value="HIS_KIN"/>
    <property type="match status" value="1"/>
</dbReference>
<dbReference type="CDD" id="cd00082">
    <property type="entry name" value="HisKA"/>
    <property type="match status" value="1"/>
</dbReference>
<dbReference type="SMART" id="SM00387">
    <property type="entry name" value="HATPase_c"/>
    <property type="match status" value="1"/>
</dbReference>
<dbReference type="AlphaFoldDB" id="A0A9P4S206"/>
<dbReference type="Pfam" id="PF02518">
    <property type="entry name" value="HATPase_c"/>
    <property type="match status" value="1"/>
</dbReference>
<dbReference type="InterPro" id="IPR050956">
    <property type="entry name" value="2C_system_His_kinase"/>
</dbReference>
<dbReference type="InterPro" id="IPR035965">
    <property type="entry name" value="PAS-like_dom_sf"/>
</dbReference>
<dbReference type="InterPro" id="IPR004358">
    <property type="entry name" value="Sig_transdc_His_kin-like_C"/>
</dbReference>
<dbReference type="SUPFAM" id="SSF55785">
    <property type="entry name" value="PYP-like sensor domain (PAS domain)"/>
    <property type="match status" value="2"/>
</dbReference>
<evidence type="ECO:0000256" key="3">
    <source>
        <dbReference type="SAM" id="MobiDB-lite"/>
    </source>
</evidence>
<feature type="region of interest" description="Disordered" evidence="3">
    <location>
        <begin position="652"/>
        <end position="739"/>
    </location>
</feature>
<dbReference type="CDD" id="cd00130">
    <property type="entry name" value="PAS"/>
    <property type="match status" value="1"/>
</dbReference>
<dbReference type="InterPro" id="IPR001789">
    <property type="entry name" value="Sig_transdc_resp-reg_receiver"/>
</dbReference>